<protein>
    <submittedName>
        <fullName evidence="2">Uncharacterized protein</fullName>
    </submittedName>
</protein>
<gene>
    <name evidence="2" type="ORF">SEVIR_3G305300v2</name>
</gene>
<dbReference type="Gramene" id="TKW28321">
    <property type="protein sequence ID" value="TKW28321"/>
    <property type="gene ID" value="SEVIR_3G305300v2"/>
</dbReference>
<evidence type="ECO:0000313" key="3">
    <source>
        <dbReference type="Proteomes" id="UP000298652"/>
    </source>
</evidence>
<dbReference type="Proteomes" id="UP000298652">
    <property type="component" value="Chromosome 3"/>
</dbReference>
<proteinExistence type="predicted"/>
<dbReference type="EMBL" id="CM016554">
    <property type="protein sequence ID" value="TKW28318.1"/>
    <property type="molecule type" value="Genomic_DNA"/>
</dbReference>
<dbReference type="AlphaFoldDB" id="A0A4U6VFJ4"/>
<dbReference type="Gramene" id="TKW28318">
    <property type="protein sequence ID" value="TKW28318"/>
    <property type="gene ID" value="SEVIR_3G305300v2"/>
</dbReference>
<evidence type="ECO:0000256" key="1">
    <source>
        <dbReference type="SAM" id="MobiDB-lite"/>
    </source>
</evidence>
<reference evidence="2 3" key="1">
    <citation type="submission" date="2019-03" db="EMBL/GenBank/DDBJ databases">
        <title>WGS assembly of Setaria viridis.</title>
        <authorList>
            <person name="Huang P."/>
            <person name="Jenkins J."/>
            <person name="Grimwood J."/>
            <person name="Barry K."/>
            <person name="Healey A."/>
            <person name="Mamidi S."/>
            <person name="Sreedasyam A."/>
            <person name="Shu S."/>
            <person name="Feldman M."/>
            <person name="Wu J."/>
            <person name="Yu Y."/>
            <person name="Chen C."/>
            <person name="Johnson J."/>
            <person name="Rokhsar D."/>
            <person name="Baxter I."/>
            <person name="Schmutz J."/>
            <person name="Brutnell T."/>
            <person name="Kellogg E."/>
        </authorList>
    </citation>
    <scope>NUCLEOTIDE SEQUENCE [LARGE SCALE GENOMIC DNA]</scope>
    <source>
        <strain evidence="3">cv. A10</strain>
    </source>
</reference>
<feature type="region of interest" description="Disordered" evidence="1">
    <location>
        <begin position="163"/>
        <end position="189"/>
    </location>
</feature>
<dbReference type="EMBL" id="CM016554">
    <property type="protein sequence ID" value="TKW28321.1"/>
    <property type="molecule type" value="Genomic_DNA"/>
</dbReference>
<name>A0A4U6VFJ4_SETVI</name>
<accession>A0A4U6VFJ4</accession>
<sequence length="189" mass="20186">MAICKGTSFGQIFGSAVLQIFFFPFDPIRAPVLSGGSIRPSRRCLVPAHRKLAPLLPASCCSCTTADPCGSAPAGLRDTADPRGHAPLRMRSCAVAARRSPRPRARTADRAAAGHYTSCSSVMEAVPYYLIEQTKQLAVTIHHRGNLAANTQGVRLYASTAHEYSGTSHPSPNHPPPIGHFWSATPTVK</sequence>
<organism evidence="2 3">
    <name type="scientific">Setaria viridis</name>
    <name type="common">Green bristlegrass</name>
    <name type="synonym">Setaria italica subsp. viridis</name>
    <dbReference type="NCBI Taxonomy" id="4556"/>
    <lineage>
        <taxon>Eukaryota</taxon>
        <taxon>Viridiplantae</taxon>
        <taxon>Streptophyta</taxon>
        <taxon>Embryophyta</taxon>
        <taxon>Tracheophyta</taxon>
        <taxon>Spermatophyta</taxon>
        <taxon>Magnoliopsida</taxon>
        <taxon>Liliopsida</taxon>
        <taxon>Poales</taxon>
        <taxon>Poaceae</taxon>
        <taxon>PACMAD clade</taxon>
        <taxon>Panicoideae</taxon>
        <taxon>Panicodae</taxon>
        <taxon>Paniceae</taxon>
        <taxon>Cenchrinae</taxon>
        <taxon>Setaria</taxon>
    </lineage>
</organism>
<keyword evidence="3" id="KW-1185">Reference proteome</keyword>
<evidence type="ECO:0000313" key="2">
    <source>
        <dbReference type="EMBL" id="TKW28321.1"/>
    </source>
</evidence>